<comment type="caution">
    <text evidence="2">The sequence shown here is derived from an EMBL/GenBank/DDBJ whole genome shotgun (WGS) entry which is preliminary data.</text>
</comment>
<feature type="compositionally biased region" description="Basic and acidic residues" evidence="1">
    <location>
        <begin position="1"/>
        <end position="25"/>
    </location>
</feature>
<dbReference type="AlphaFoldDB" id="A0AAV8T093"/>
<sequence>MEEQSEKALMRNLHKEQEMERWRLRDRQRKQSMSVEEREKHLARRRRNYQLRRQQAEVAYLDLQPNQSIASKDEILMPTTDECCEMISSPSVTIQCNGLAQVSTDQRQQMLNADLKNSVALEIPAHKFSQLPMRLLLNHIKHLARSFHDPVDVVTNHTIAVELILQRNAASNCIPPKKLRLNHVKHIARALNSEVVKTEDAGDESKTEYFKWMLKNGCGYGFGYGSSKNPNR</sequence>
<dbReference type="EMBL" id="JAIWQS010000007">
    <property type="protein sequence ID" value="KAJ8759723.1"/>
    <property type="molecule type" value="Genomic_DNA"/>
</dbReference>
<accession>A0AAV8T093</accession>
<keyword evidence="3" id="KW-1185">Reference proteome</keyword>
<evidence type="ECO:0000313" key="3">
    <source>
        <dbReference type="Proteomes" id="UP001159364"/>
    </source>
</evidence>
<name>A0AAV8T093_9ROSI</name>
<protein>
    <submittedName>
        <fullName evidence="2">Uncharacterized protein</fullName>
    </submittedName>
</protein>
<evidence type="ECO:0000313" key="2">
    <source>
        <dbReference type="EMBL" id="KAJ8759723.1"/>
    </source>
</evidence>
<feature type="region of interest" description="Disordered" evidence="1">
    <location>
        <begin position="1"/>
        <end position="41"/>
    </location>
</feature>
<proteinExistence type="predicted"/>
<dbReference type="Proteomes" id="UP001159364">
    <property type="component" value="Linkage Group LG07"/>
</dbReference>
<gene>
    <name evidence="2" type="ORF">K2173_009824</name>
</gene>
<reference evidence="2 3" key="1">
    <citation type="submission" date="2021-09" db="EMBL/GenBank/DDBJ databases">
        <title>Genomic insights and catalytic innovation underlie evolution of tropane alkaloids biosynthesis.</title>
        <authorList>
            <person name="Wang Y.-J."/>
            <person name="Tian T."/>
            <person name="Huang J.-P."/>
            <person name="Huang S.-X."/>
        </authorList>
    </citation>
    <scope>NUCLEOTIDE SEQUENCE [LARGE SCALE GENOMIC DNA]</scope>
    <source>
        <strain evidence="2">KIB-2018</strain>
        <tissue evidence="2">Leaf</tissue>
    </source>
</reference>
<organism evidence="2 3">
    <name type="scientific">Erythroxylum novogranatense</name>
    <dbReference type="NCBI Taxonomy" id="1862640"/>
    <lineage>
        <taxon>Eukaryota</taxon>
        <taxon>Viridiplantae</taxon>
        <taxon>Streptophyta</taxon>
        <taxon>Embryophyta</taxon>
        <taxon>Tracheophyta</taxon>
        <taxon>Spermatophyta</taxon>
        <taxon>Magnoliopsida</taxon>
        <taxon>eudicotyledons</taxon>
        <taxon>Gunneridae</taxon>
        <taxon>Pentapetalae</taxon>
        <taxon>rosids</taxon>
        <taxon>fabids</taxon>
        <taxon>Malpighiales</taxon>
        <taxon>Erythroxylaceae</taxon>
        <taxon>Erythroxylum</taxon>
    </lineage>
</organism>
<evidence type="ECO:0000256" key="1">
    <source>
        <dbReference type="SAM" id="MobiDB-lite"/>
    </source>
</evidence>